<dbReference type="GO" id="GO:0009435">
    <property type="term" value="P:NAD+ biosynthetic process"/>
    <property type="evidence" value="ECO:0007669"/>
    <property type="project" value="UniProtKB-UniRule"/>
</dbReference>
<keyword evidence="3 6" id="KW-0521">NADP</keyword>
<dbReference type="Pfam" id="PF01958">
    <property type="entry name" value="Asp_DH_C"/>
    <property type="match status" value="1"/>
</dbReference>
<dbReference type="GO" id="GO:0016639">
    <property type="term" value="F:oxidoreductase activity, acting on the CH-NH2 group of donors, NAD or NADP as acceptor"/>
    <property type="evidence" value="ECO:0007669"/>
    <property type="project" value="UniProtKB-UniRule"/>
</dbReference>
<dbReference type="NCBIfam" id="NF009828">
    <property type="entry name" value="PRK13303.1-3"/>
    <property type="match status" value="1"/>
</dbReference>
<reference evidence="9 10" key="1">
    <citation type="submission" date="2018-10" db="EMBL/GenBank/DDBJ databases">
        <title>Comparative analysis of microorganisms from saline springs in Andes Mountain Range, Colombia.</title>
        <authorList>
            <person name="Rubin E."/>
        </authorList>
    </citation>
    <scope>NUCLEOTIDE SEQUENCE [LARGE SCALE GENOMIC DNA]</scope>
    <source>
        <strain evidence="9 10">USBA 36</strain>
    </source>
</reference>
<comment type="pathway">
    <text evidence="6">Cofactor biosynthesis; NAD(+) biosynthesis; iminoaspartate from L-aspartate (dehydrogenase route): step 1/1.</text>
</comment>
<dbReference type="PANTHER" id="PTHR31873">
    <property type="entry name" value="L-ASPARTATE DEHYDROGENASE-RELATED"/>
    <property type="match status" value="1"/>
</dbReference>
<sequence length="266" mass="28179">MAIRRLGLIGYGAIGKAVCTAFAEDDLVKIPAVLVRRARDLGPDGPLVLTEPEKFFQQQFDAVLEVAGHQALRDYGERVLLSGSDLVVTSIGAFAADPELLERLTGAAERFGRRLIIASAGIGALDMLSAAAVGGLDSVRMVVRKDPSAWTGTIAEEAFDLDDMAEPTVLFQGSAREGARLYPQNVNISAAVALAGLGLDKTHLTIIADTTIDTHIIEVEARGAFGSFRFVEDVVPTEDNPKTGKIVAMAVVKTVRQLASPVVIGL</sequence>
<feature type="domain" description="Aspartate dehydrogenase" evidence="7">
    <location>
        <begin position="165"/>
        <end position="252"/>
    </location>
</feature>
<dbReference type="SUPFAM" id="SSF51735">
    <property type="entry name" value="NAD(P)-binding Rossmann-fold domains"/>
    <property type="match status" value="1"/>
</dbReference>
<dbReference type="Gene3D" id="3.40.50.720">
    <property type="entry name" value="NAD(P)-binding Rossmann-like Domain"/>
    <property type="match status" value="1"/>
</dbReference>
<feature type="binding site" evidence="6">
    <location>
        <position position="187"/>
    </location>
    <ligand>
        <name>NAD(+)</name>
        <dbReference type="ChEBI" id="CHEBI:57540"/>
    </ligand>
</feature>
<feature type="domain" description="Aspartate/homoserine dehydrogenase NAD-binding" evidence="8">
    <location>
        <begin position="10"/>
        <end position="116"/>
    </location>
</feature>
<dbReference type="AlphaFoldDB" id="A0A420WRG2"/>
<name>A0A420WRG2_9PROT</name>
<evidence type="ECO:0000256" key="1">
    <source>
        <dbReference type="ARBA" id="ARBA00008331"/>
    </source>
</evidence>
<comment type="catalytic activity">
    <reaction evidence="6">
        <text>L-aspartate + NAD(+) + H2O = oxaloacetate + NH4(+) + NADH + H(+)</text>
        <dbReference type="Rhea" id="RHEA:11788"/>
        <dbReference type="ChEBI" id="CHEBI:15377"/>
        <dbReference type="ChEBI" id="CHEBI:15378"/>
        <dbReference type="ChEBI" id="CHEBI:16452"/>
        <dbReference type="ChEBI" id="CHEBI:28938"/>
        <dbReference type="ChEBI" id="CHEBI:29991"/>
        <dbReference type="ChEBI" id="CHEBI:57540"/>
        <dbReference type="ChEBI" id="CHEBI:57945"/>
        <dbReference type="EC" id="1.4.1.21"/>
    </reaction>
</comment>
<comment type="similarity">
    <text evidence="1 6">Belongs to the L-aspartate dehydrogenase family.</text>
</comment>
<dbReference type="HAMAP" id="MF_01265">
    <property type="entry name" value="NadX"/>
    <property type="match status" value="1"/>
</dbReference>
<comment type="caution">
    <text evidence="9">The sequence shown here is derived from an EMBL/GenBank/DDBJ whole genome shotgun (WGS) entry which is preliminary data.</text>
</comment>
<dbReference type="GO" id="GO:0050661">
    <property type="term" value="F:NADP binding"/>
    <property type="evidence" value="ECO:0007669"/>
    <property type="project" value="UniProtKB-UniRule"/>
</dbReference>
<dbReference type="InterPro" id="IPR011182">
    <property type="entry name" value="L-Asp_DH"/>
</dbReference>
<evidence type="ECO:0000259" key="8">
    <source>
        <dbReference type="Pfam" id="PF03447"/>
    </source>
</evidence>
<dbReference type="PANTHER" id="PTHR31873:SF6">
    <property type="entry name" value="ASPARTATE DEHYDROGENASE DOMAIN-CONTAINING PROTEIN"/>
    <property type="match status" value="1"/>
</dbReference>
<evidence type="ECO:0000256" key="6">
    <source>
        <dbReference type="HAMAP-Rule" id="MF_01265"/>
    </source>
</evidence>
<dbReference type="UniPathway" id="UPA00253">
    <property type="reaction ID" value="UER00456"/>
</dbReference>
<evidence type="ECO:0000256" key="5">
    <source>
        <dbReference type="ARBA" id="ARBA00023027"/>
    </source>
</evidence>
<proteinExistence type="inferred from homology"/>
<dbReference type="InterPro" id="IPR002811">
    <property type="entry name" value="Asp_DH"/>
</dbReference>
<dbReference type="SUPFAM" id="SSF55347">
    <property type="entry name" value="Glyceraldehyde-3-phosphate dehydrogenase-like, C-terminal domain"/>
    <property type="match status" value="1"/>
</dbReference>
<evidence type="ECO:0000256" key="3">
    <source>
        <dbReference type="ARBA" id="ARBA00022857"/>
    </source>
</evidence>
<protein>
    <recommendedName>
        <fullName evidence="6">L-aspartate dehydrogenase</fullName>
        <ecNumber evidence="6">1.4.1.21</ecNumber>
    </recommendedName>
</protein>
<evidence type="ECO:0000259" key="7">
    <source>
        <dbReference type="Pfam" id="PF01958"/>
    </source>
</evidence>
<dbReference type="RefSeq" id="WP_121218529.1">
    <property type="nucleotide sequence ID" value="NZ_RBIG01000001.1"/>
</dbReference>
<comment type="catalytic activity">
    <reaction evidence="6">
        <text>L-aspartate + NADP(+) + H2O = oxaloacetate + NH4(+) + NADPH + H(+)</text>
        <dbReference type="Rhea" id="RHEA:11784"/>
        <dbReference type="ChEBI" id="CHEBI:15377"/>
        <dbReference type="ChEBI" id="CHEBI:15378"/>
        <dbReference type="ChEBI" id="CHEBI:16452"/>
        <dbReference type="ChEBI" id="CHEBI:28938"/>
        <dbReference type="ChEBI" id="CHEBI:29991"/>
        <dbReference type="ChEBI" id="CHEBI:57783"/>
        <dbReference type="ChEBI" id="CHEBI:58349"/>
        <dbReference type="EC" id="1.4.1.21"/>
    </reaction>
</comment>
<dbReference type="Pfam" id="PF03447">
    <property type="entry name" value="NAD_binding_3"/>
    <property type="match status" value="1"/>
</dbReference>
<organism evidence="9 10">
    <name type="scientific">Oceanibaculum indicum</name>
    <dbReference type="NCBI Taxonomy" id="526216"/>
    <lineage>
        <taxon>Bacteria</taxon>
        <taxon>Pseudomonadati</taxon>
        <taxon>Pseudomonadota</taxon>
        <taxon>Alphaproteobacteria</taxon>
        <taxon>Rhodospirillales</taxon>
        <taxon>Oceanibaculaceae</taxon>
        <taxon>Oceanibaculum</taxon>
    </lineage>
</organism>
<dbReference type="InterPro" id="IPR020626">
    <property type="entry name" value="Asp_DH_prok"/>
</dbReference>
<dbReference type="PIRSF" id="PIRSF005227">
    <property type="entry name" value="Asp_dh_NAD_syn"/>
    <property type="match status" value="1"/>
</dbReference>
<dbReference type="GO" id="GO:0051287">
    <property type="term" value="F:NAD binding"/>
    <property type="evidence" value="ECO:0007669"/>
    <property type="project" value="UniProtKB-UniRule"/>
</dbReference>
<evidence type="ECO:0000313" key="9">
    <source>
        <dbReference type="EMBL" id="RKQ73570.1"/>
    </source>
</evidence>
<comment type="caution">
    <text evidence="6">Lacks conserved residue(s) required for the propagation of feature annotation.</text>
</comment>
<dbReference type="OrthoDB" id="8456681at2"/>
<dbReference type="Gene3D" id="3.30.360.10">
    <property type="entry name" value="Dihydrodipicolinate Reductase, domain 2"/>
    <property type="match status" value="1"/>
</dbReference>
<evidence type="ECO:0000256" key="4">
    <source>
        <dbReference type="ARBA" id="ARBA00023002"/>
    </source>
</evidence>
<dbReference type="InterPro" id="IPR005106">
    <property type="entry name" value="Asp/hSer_DH_NAD-bd"/>
</dbReference>
<dbReference type="EMBL" id="RBIG01000001">
    <property type="protein sequence ID" value="RKQ73570.1"/>
    <property type="molecule type" value="Genomic_DNA"/>
</dbReference>
<keyword evidence="5 6" id="KW-0520">NAD</keyword>
<evidence type="ECO:0000256" key="2">
    <source>
        <dbReference type="ARBA" id="ARBA00022642"/>
    </source>
</evidence>
<comment type="miscellaneous">
    <text evidence="6">The iminoaspartate product is unstable in aqueous solution and can decompose to oxaloacetate and ammonia.</text>
</comment>
<comment type="function">
    <text evidence="6">Specifically catalyzes the NAD or NADP-dependent dehydrogenation of L-aspartate to iminoaspartate.</text>
</comment>
<dbReference type="InterPro" id="IPR036291">
    <property type="entry name" value="NAD(P)-bd_dom_sf"/>
</dbReference>
<gene>
    <name evidence="6" type="primary">nadX</name>
    <name evidence="9" type="ORF">BCL74_1359</name>
</gene>
<dbReference type="Proteomes" id="UP000277424">
    <property type="component" value="Unassembled WGS sequence"/>
</dbReference>
<keyword evidence="4 6" id="KW-0560">Oxidoreductase</keyword>
<accession>A0A420WRG2</accession>
<evidence type="ECO:0000313" key="10">
    <source>
        <dbReference type="Proteomes" id="UP000277424"/>
    </source>
</evidence>
<keyword evidence="2 6" id="KW-0662">Pyridine nucleotide biosynthesis</keyword>
<dbReference type="GO" id="GO:0033735">
    <property type="term" value="F:aspartate dehydrogenase [NAD(P)+] activity"/>
    <property type="evidence" value="ECO:0007669"/>
    <property type="project" value="UniProtKB-EC"/>
</dbReference>
<dbReference type="EC" id="1.4.1.21" evidence="6"/>